<accession>A0ABP1ADV5</accession>
<proteinExistence type="predicted"/>
<feature type="region of interest" description="Disordered" evidence="1">
    <location>
        <begin position="42"/>
        <end position="86"/>
    </location>
</feature>
<evidence type="ECO:0000256" key="1">
    <source>
        <dbReference type="SAM" id="MobiDB-lite"/>
    </source>
</evidence>
<sequence>MLEALGNLSSTKLRVLLSPQTQSFSDSITSIQQQLESDKTCERKLFNRKGTSSTQQQQQQTGGGAKKTKRTEAATHTAMERRPSSSCFSCGHHAIKEQHVLVQNAQFCTQFKLSLDLHKDFAQAQCSSGERARKIKMRNRGNMR</sequence>
<feature type="compositionally biased region" description="Low complexity" evidence="1">
    <location>
        <begin position="49"/>
        <end position="60"/>
    </location>
</feature>
<organism evidence="2 3">
    <name type="scientific">Sphagnum jensenii</name>
    <dbReference type="NCBI Taxonomy" id="128206"/>
    <lineage>
        <taxon>Eukaryota</taxon>
        <taxon>Viridiplantae</taxon>
        <taxon>Streptophyta</taxon>
        <taxon>Embryophyta</taxon>
        <taxon>Bryophyta</taxon>
        <taxon>Sphagnophytina</taxon>
        <taxon>Sphagnopsida</taxon>
        <taxon>Sphagnales</taxon>
        <taxon>Sphagnaceae</taxon>
        <taxon>Sphagnum</taxon>
    </lineage>
</organism>
<protein>
    <submittedName>
        <fullName evidence="2">Uncharacterized protein</fullName>
    </submittedName>
</protein>
<reference evidence="2" key="1">
    <citation type="submission" date="2024-03" db="EMBL/GenBank/DDBJ databases">
        <authorList>
            <consortium name="ELIXIR-Norway"/>
            <consortium name="Elixir Norway"/>
        </authorList>
    </citation>
    <scope>NUCLEOTIDE SEQUENCE</scope>
</reference>
<gene>
    <name evidence="2" type="ORF">CSSPJE1EN2_LOCUS3622</name>
</gene>
<keyword evidence="3" id="KW-1185">Reference proteome</keyword>
<feature type="compositionally biased region" description="Basic and acidic residues" evidence="1">
    <location>
        <begin position="70"/>
        <end position="83"/>
    </location>
</feature>
<dbReference type="Proteomes" id="UP001497522">
    <property type="component" value="Chromosome 11"/>
</dbReference>
<name>A0ABP1ADV5_9BRYO</name>
<dbReference type="EMBL" id="OZ023712">
    <property type="protein sequence ID" value="CAK9860627.1"/>
    <property type="molecule type" value="Genomic_DNA"/>
</dbReference>
<evidence type="ECO:0000313" key="2">
    <source>
        <dbReference type="EMBL" id="CAK9860627.1"/>
    </source>
</evidence>
<evidence type="ECO:0000313" key="3">
    <source>
        <dbReference type="Proteomes" id="UP001497522"/>
    </source>
</evidence>